<sequence>MSLSDADGTHRPEDDVPRRRVPSPPMFQFTVQGGVNHDGSARPDIEVAVVSLARYTFADPVTAMNGPALLEPPAERSRILPPTLGSGEEATAGAITGYDDDGLIADFTEDRCNRQLAHIARRLLLPDSYVEACYDLHQFLATRAVLETESVQRNVFKCLKICARLSKLPGYSIQLMWQVIQQAHQLIDMFSAERARTINLWLTKLTNRIRLMAVTPASDGSAPPRLPIVPPPELLHTQTREKLLPLPSMSVAALNDGAFNRAVGVSGAAHYLANPLTSTTRLLTAGSNTPRPPPLSSPLQVISEVSETNYTSTESDSGEIEVRSVPLLEEESNLISAREAELAIIELQLRELENVPAHRMGPMVRAALNLLVEMRFRLQLGLPRQAIAAEDPGMISGSEQPATPSRTLGLLADGAGGLIGGSNGRGENDEIRIIDYVLDQISTSRRQQAQIRAAEGGSSGSSFGIPLFMMPQSHSGTYYSTDTSEYDDEGGRHQMARLPAPDLRPSGIRRRRRRRSESALESVSLSDAESASEDENETTEESESVTDNNTSAGDDSDQERRRRNHLRRRLFQI</sequence>
<evidence type="ECO:0000256" key="1">
    <source>
        <dbReference type="SAM" id="MobiDB-lite"/>
    </source>
</evidence>
<accession>A0A9W8LBD5</accession>
<name>A0A9W8LBD5_9FUNG</name>
<gene>
    <name evidence="2" type="ORF">GGI19_002318</name>
</gene>
<dbReference type="Proteomes" id="UP001140011">
    <property type="component" value="Unassembled WGS sequence"/>
</dbReference>
<dbReference type="OrthoDB" id="5564507at2759"/>
<dbReference type="EMBL" id="JANBUH010000109">
    <property type="protein sequence ID" value="KAJ2754554.1"/>
    <property type="molecule type" value="Genomic_DNA"/>
</dbReference>
<feature type="compositionally biased region" description="Basic residues" evidence="1">
    <location>
        <begin position="561"/>
        <end position="573"/>
    </location>
</feature>
<feature type="compositionally biased region" description="Basic and acidic residues" evidence="1">
    <location>
        <begin position="7"/>
        <end position="18"/>
    </location>
</feature>
<keyword evidence="3" id="KW-1185">Reference proteome</keyword>
<feature type="region of interest" description="Disordered" evidence="1">
    <location>
        <begin position="1"/>
        <end position="26"/>
    </location>
</feature>
<feature type="region of interest" description="Disordered" evidence="1">
    <location>
        <begin position="448"/>
        <end position="573"/>
    </location>
</feature>
<feature type="compositionally biased region" description="Low complexity" evidence="1">
    <location>
        <begin position="519"/>
        <end position="529"/>
    </location>
</feature>
<dbReference type="AlphaFoldDB" id="A0A9W8LBD5"/>
<feature type="compositionally biased region" description="Polar residues" evidence="1">
    <location>
        <begin position="472"/>
        <end position="483"/>
    </location>
</feature>
<protein>
    <submittedName>
        <fullName evidence="2">Uncharacterized protein</fullName>
    </submittedName>
</protein>
<evidence type="ECO:0000313" key="2">
    <source>
        <dbReference type="EMBL" id="KAJ2754554.1"/>
    </source>
</evidence>
<reference evidence="2" key="1">
    <citation type="submission" date="2022-07" db="EMBL/GenBank/DDBJ databases">
        <title>Phylogenomic reconstructions and comparative analyses of Kickxellomycotina fungi.</title>
        <authorList>
            <person name="Reynolds N.K."/>
            <person name="Stajich J.E."/>
            <person name="Barry K."/>
            <person name="Grigoriev I.V."/>
            <person name="Crous P."/>
            <person name="Smith M.E."/>
        </authorList>
    </citation>
    <scope>NUCLEOTIDE SEQUENCE</scope>
    <source>
        <strain evidence="2">BCRC 34297</strain>
    </source>
</reference>
<comment type="caution">
    <text evidence="2">The sequence shown here is derived from an EMBL/GenBank/DDBJ whole genome shotgun (WGS) entry which is preliminary data.</text>
</comment>
<evidence type="ECO:0000313" key="3">
    <source>
        <dbReference type="Proteomes" id="UP001140011"/>
    </source>
</evidence>
<feature type="compositionally biased region" description="Acidic residues" evidence="1">
    <location>
        <begin position="530"/>
        <end position="544"/>
    </location>
</feature>
<organism evidence="2 3">
    <name type="scientific">Coemansia pectinata</name>
    <dbReference type="NCBI Taxonomy" id="1052879"/>
    <lineage>
        <taxon>Eukaryota</taxon>
        <taxon>Fungi</taxon>
        <taxon>Fungi incertae sedis</taxon>
        <taxon>Zoopagomycota</taxon>
        <taxon>Kickxellomycotina</taxon>
        <taxon>Kickxellomycetes</taxon>
        <taxon>Kickxellales</taxon>
        <taxon>Kickxellaceae</taxon>
        <taxon>Coemansia</taxon>
    </lineage>
</organism>
<proteinExistence type="predicted"/>